<feature type="signal peptide" evidence="2">
    <location>
        <begin position="1"/>
        <end position="17"/>
    </location>
</feature>
<protein>
    <submittedName>
        <fullName evidence="3">Uncharacterized protein</fullName>
    </submittedName>
</protein>
<evidence type="ECO:0000313" key="4">
    <source>
        <dbReference type="Proteomes" id="UP000078200"/>
    </source>
</evidence>
<feature type="region of interest" description="Disordered" evidence="1">
    <location>
        <begin position="14"/>
        <end position="42"/>
    </location>
</feature>
<keyword evidence="2" id="KW-0732">Signal</keyword>
<feature type="compositionally biased region" description="Low complexity" evidence="1">
    <location>
        <begin position="21"/>
        <end position="41"/>
    </location>
</feature>
<sequence>MAIAMVIMMVSWSSGSGGSGSSTSGSSTSSSSTSSSSSGSTVNRANVLSQFGIPHQDSRLVLKVHNFTTFQVQNSWLAYMKFQHNEQYNVHTHTTLYHAEHT</sequence>
<dbReference type="EnsemblMetazoa" id="GAUT019779-RA">
    <property type="protein sequence ID" value="GAUT019779-PA"/>
    <property type="gene ID" value="GAUT019779"/>
</dbReference>
<evidence type="ECO:0000256" key="1">
    <source>
        <dbReference type="SAM" id="MobiDB-lite"/>
    </source>
</evidence>
<proteinExistence type="predicted"/>
<reference evidence="3" key="1">
    <citation type="submission" date="2020-05" db="UniProtKB">
        <authorList>
            <consortium name="EnsemblMetazoa"/>
        </authorList>
    </citation>
    <scope>IDENTIFICATION</scope>
    <source>
        <strain evidence="3">TTRI</strain>
    </source>
</reference>
<dbReference type="VEuPathDB" id="VectorBase:GAUT019779"/>
<accession>A0A1A9UYG7</accession>
<name>A0A1A9UYG7_GLOAU</name>
<dbReference type="AlphaFoldDB" id="A0A1A9UYG7"/>
<evidence type="ECO:0000256" key="2">
    <source>
        <dbReference type="SAM" id="SignalP"/>
    </source>
</evidence>
<dbReference type="Proteomes" id="UP000078200">
    <property type="component" value="Unassembled WGS sequence"/>
</dbReference>
<keyword evidence="4" id="KW-1185">Reference proteome</keyword>
<organism evidence="3 4">
    <name type="scientific">Glossina austeni</name>
    <name type="common">Savannah tsetse fly</name>
    <dbReference type="NCBI Taxonomy" id="7395"/>
    <lineage>
        <taxon>Eukaryota</taxon>
        <taxon>Metazoa</taxon>
        <taxon>Ecdysozoa</taxon>
        <taxon>Arthropoda</taxon>
        <taxon>Hexapoda</taxon>
        <taxon>Insecta</taxon>
        <taxon>Pterygota</taxon>
        <taxon>Neoptera</taxon>
        <taxon>Endopterygota</taxon>
        <taxon>Diptera</taxon>
        <taxon>Brachycera</taxon>
        <taxon>Muscomorpha</taxon>
        <taxon>Hippoboscoidea</taxon>
        <taxon>Glossinidae</taxon>
        <taxon>Glossina</taxon>
    </lineage>
</organism>
<feature type="chain" id="PRO_5008398905" evidence="2">
    <location>
        <begin position="18"/>
        <end position="102"/>
    </location>
</feature>
<evidence type="ECO:0000313" key="3">
    <source>
        <dbReference type="EnsemblMetazoa" id="GAUT019779-PA"/>
    </source>
</evidence>